<dbReference type="PROSITE" id="PS50937">
    <property type="entry name" value="HTH_MERR_2"/>
    <property type="match status" value="1"/>
</dbReference>
<dbReference type="InterPro" id="IPR000551">
    <property type="entry name" value="MerR-type_HTH_dom"/>
</dbReference>
<dbReference type="SMART" id="SM00422">
    <property type="entry name" value="HTH_MERR"/>
    <property type="match status" value="1"/>
</dbReference>
<dbReference type="Pfam" id="PF13411">
    <property type="entry name" value="MerR_1"/>
    <property type="match status" value="1"/>
</dbReference>
<accession>A0A1B2I944</accession>
<keyword evidence="5" id="KW-1185">Reference proteome</keyword>
<feature type="coiled-coil region" evidence="2">
    <location>
        <begin position="81"/>
        <end position="108"/>
    </location>
</feature>
<proteinExistence type="predicted"/>
<organism evidence="4 5">
    <name type="scientific">Cloacibacillus porcorum</name>
    <dbReference type="NCBI Taxonomy" id="1197717"/>
    <lineage>
        <taxon>Bacteria</taxon>
        <taxon>Thermotogati</taxon>
        <taxon>Synergistota</taxon>
        <taxon>Synergistia</taxon>
        <taxon>Synergistales</taxon>
        <taxon>Synergistaceae</taxon>
        <taxon>Cloacibacillus</taxon>
    </lineage>
</organism>
<dbReference type="OrthoDB" id="6160at2"/>
<dbReference type="SUPFAM" id="SSF46955">
    <property type="entry name" value="Putative DNA-binding domain"/>
    <property type="match status" value="1"/>
</dbReference>
<gene>
    <name evidence="4" type="ORF">BED41_01270</name>
</gene>
<keyword evidence="2" id="KW-0175">Coiled coil</keyword>
<evidence type="ECO:0000259" key="3">
    <source>
        <dbReference type="PROSITE" id="PS50937"/>
    </source>
</evidence>
<dbReference type="KEGG" id="cpor:BED41_01270"/>
<dbReference type="PRINTS" id="PR00040">
    <property type="entry name" value="HTHMERR"/>
</dbReference>
<dbReference type="AlphaFoldDB" id="A0A1B2I944"/>
<dbReference type="PANTHER" id="PTHR30204:SF98">
    <property type="entry name" value="HTH-TYPE TRANSCRIPTIONAL REGULATOR ADHR"/>
    <property type="match status" value="1"/>
</dbReference>
<protein>
    <submittedName>
        <fullName evidence="4">Transcriptional regulator</fullName>
    </submittedName>
</protein>
<reference evidence="4" key="1">
    <citation type="submission" date="2016-08" db="EMBL/GenBank/DDBJ databases">
        <title>Complete genome of Cloacibacillus porcorum.</title>
        <authorList>
            <person name="Looft T."/>
            <person name="Bayles D.O."/>
            <person name="Alt D.P."/>
        </authorList>
    </citation>
    <scope>NUCLEOTIDE SEQUENCE [LARGE SCALE GENOMIC DNA]</scope>
    <source>
        <strain evidence="4">CL-84</strain>
    </source>
</reference>
<evidence type="ECO:0000313" key="5">
    <source>
        <dbReference type="Proteomes" id="UP000093044"/>
    </source>
</evidence>
<keyword evidence="1" id="KW-0238">DNA-binding</keyword>
<dbReference type="EMBL" id="CP016757">
    <property type="protein sequence ID" value="ANZ46508.1"/>
    <property type="molecule type" value="Genomic_DNA"/>
</dbReference>
<dbReference type="PANTHER" id="PTHR30204">
    <property type="entry name" value="REDOX-CYCLING DRUG-SENSING TRANSCRIPTIONAL ACTIVATOR SOXR"/>
    <property type="match status" value="1"/>
</dbReference>
<dbReference type="CDD" id="cd01109">
    <property type="entry name" value="HTH_YyaN"/>
    <property type="match status" value="1"/>
</dbReference>
<dbReference type="STRING" id="1197717.BED41_01270"/>
<sequence length="119" mass="13604">MYITEVSKKTGLSVETLRYYERVGLIPKVARTSAGLRSYGDADICWIEFIKCMRDAGVPIEILVEYVALCQQGEPTRRERARLLAEQMRLLDERIAELQRTREKLHTKISSRCGDVAAV</sequence>
<dbReference type="InterPro" id="IPR047057">
    <property type="entry name" value="MerR_fam"/>
</dbReference>
<dbReference type="Proteomes" id="UP000093044">
    <property type="component" value="Chromosome"/>
</dbReference>
<evidence type="ECO:0000313" key="4">
    <source>
        <dbReference type="EMBL" id="ANZ46508.1"/>
    </source>
</evidence>
<evidence type="ECO:0000256" key="2">
    <source>
        <dbReference type="SAM" id="Coils"/>
    </source>
</evidence>
<dbReference type="Gene3D" id="1.10.1660.10">
    <property type="match status" value="1"/>
</dbReference>
<feature type="domain" description="HTH merR-type" evidence="3">
    <location>
        <begin position="1"/>
        <end position="69"/>
    </location>
</feature>
<dbReference type="GO" id="GO:0003700">
    <property type="term" value="F:DNA-binding transcription factor activity"/>
    <property type="evidence" value="ECO:0007669"/>
    <property type="project" value="InterPro"/>
</dbReference>
<dbReference type="GO" id="GO:0003677">
    <property type="term" value="F:DNA binding"/>
    <property type="evidence" value="ECO:0007669"/>
    <property type="project" value="UniProtKB-KW"/>
</dbReference>
<name>A0A1B2I944_9BACT</name>
<evidence type="ECO:0000256" key="1">
    <source>
        <dbReference type="ARBA" id="ARBA00023125"/>
    </source>
</evidence>
<dbReference type="InterPro" id="IPR009061">
    <property type="entry name" value="DNA-bd_dom_put_sf"/>
</dbReference>